<protein>
    <submittedName>
        <fullName evidence="1">Uncharacterized protein</fullName>
    </submittedName>
</protein>
<dbReference type="AlphaFoldDB" id="A0A819K1I4"/>
<gene>
    <name evidence="1" type="ORF">JBS370_LOCUS22777</name>
</gene>
<sequence length="126" mass="14499">MEEQNVSEPNQNTTLAEEEQLYLQAAFLSDVMQILNPVIDNVENEYMQPVLLDTTSLFIDCELPQPAEYVEDVSNTFGATQPITTNDTMRLDKTPNKTTTRKQIQSRWINVKDRFALNTIDILKLF</sequence>
<organism evidence="1 2">
    <name type="scientific">Rotaria sordida</name>
    <dbReference type="NCBI Taxonomy" id="392033"/>
    <lineage>
        <taxon>Eukaryota</taxon>
        <taxon>Metazoa</taxon>
        <taxon>Spiralia</taxon>
        <taxon>Gnathifera</taxon>
        <taxon>Rotifera</taxon>
        <taxon>Eurotatoria</taxon>
        <taxon>Bdelloidea</taxon>
        <taxon>Philodinida</taxon>
        <taxon>Philodinidae</taxon>
        <taxon>Rotaria</taxon>
    </lineage>
</organism>
<reference evidence="1" key="1">
    <citation type="submission" date="2021-02" db="EMBL/GenBank/DDBJ databases">
        <authorList>
            <person name="Nowell W R."/>
        </authorList>
    </citation>
    <scope>NUCLEOTIDE SEQUENCE</scope>
</reference>
<proteinExistence type="predicted"/>
<name>A0A819K1I4_9BILA</name>
<comment type="caution">
    <text evidence="1">The sequence shown here is derived from an EMBL/GenBank/DDBJ whole genome shotgun (WGS) entry which is preliminary data.</text>
</comment>
<evidence type="ECO:0000313" key="2">
    <source>
        <dbReference type="Proteomes" id="UP000663836"/>
    </source>
</evidence>
<dbReference type="EMBL" id="CAJOBD010003245">
    <property type="protein sequence ID" value="CAF3936946.1"/>
    <property type="molecule type" value="Genomic_DNA"/>
</dbReference>
<dbReference type="Proteomes" id="UP000663836">
    <property type="component" value="Unassembled WGS sequence"/>
</dbReference>
<evidence type="ECO:0000313" key="1">
    <source>
        <dbReference type="EMBL" id="CAF3936946.1"/>
    </source>
</evidence>
<accession>A0A819K1I4</accession>